<dbReference type="RefSeq" id="WP_121484413.1">
    <property type="nucleotide sequence ID" value="NZ_QQXL01000002.1"/>
</dbReference>
<evidence type="ECO:0000256" key="5">
    <source>
        <dbReference type="SAM" id="MobiDB-lite"/>
    </source>
</evidence>
<reference evidence="6 7" key="1">
    <citation type="submission" date="2018-07" db="EMBL/GenBank/DDBJ databases">
        <title>Arthrobacter sp. nov., isolated from raw cow's milk with high bacterial count.</title>
        <authorList>
            <person name="Hahne J."/>
            <person name="Isele D."/>
            <person name="Lipski A."/>
        </authorList>
    </citation>
    <scope>NUCLEOTIDE SEQUENCE [LARGE SCALE GENOMIC DNA]</scope>
    <source>
        <strain evidence="6 7">JZ R-183</strain>
    </source>
</reference>
<feature type="region of interest" description="Disordered" evidence="5">
    <location>
        <begin position="1"/>
        <end position="21"/>
    </location>
</feature>
<gene>
    <name evidence="6" type="ORF">DWQ67_04590</name>
</gene>
<feature type="region of interest" description="Disordered" evidence="5">
    <location>
        <begin position="257"/>
        <end position="276"/>
    </location>
</feature>
<dbReference type="InterPro" id="IPR007343">
    <property type="entry name" value="Uncharacterised_pept_Zn_put"/>
</dbReference>
<evidence type="ECO:0000313" key="6">
    <source>
        <dbReference type="EMBL" id="RKW71077.1"/>
    </source>
</evidence>
<dbReference type="AlphaFoldDB" id="A0A496PKY6"/>
<feature type="compositionally biased region" description="Polar residues" evidence="5">
    <location>
        <begin position="1"/>
        <end position="10"/>
    </location>
</feature>
<organism evidence="6 7">
    <name type="scientific">Galactobacter caseinivorans</name>
    <dbReference type="NCBI Taxonomy" id="2676123"/>
    <lineage>
        <taxon>Bacteria</taxon>
        <taxon>Bacillati</taxon>
        <taxon>Actinomycetota</taxon>
        <taxon>Actinomycetes</taxon>
        <taxon>Micrococcales</taxon>
        <taxon>Micrococcaceae</taxon>
        <taxon>Galactobacter</taxon>
    </lineage>
</organism>
<dbReference type="Proteomes" id="UP000273119">
    <property type="component" value="Unassembled WGS sequence"/>
</dbReference>
<evidence type="ECO:0000313" key="7">
    <source>
        <dbReference type="Proteomes" id="UP000273119"/>
    </source>
</evidence>
<dbReference type="EMBL" id="QQXL01000002">
    <property type="protein sequence ID" value="RKW71077.1"/>
    <property type="molecule type" value="Genomic_DNA"/>
</dbReference>
<comment type="caution">
    <text evidence="6">The sequence shown here is derived from an EMBL/GenBank/DDBJ whole genome shotgun (WGS) entry which is preliminary data.</text>
</comment>
<accession>A0A496PKY6</accession>
<dbReference type="Pfam" id="PF04228">
    <property type="entry name" value="Zn_peptidase"/>
    <property type="match status" value="1"/>
</dbReference>
<keyword evidence="2" id="KW-0812">Transmembrane</keyword>
<keyword evidence="4" id="KW-0472">Membrane</keyword>
<evidence type="ECO:0000256" key="2">
    <source>
        <dbReference type="ARBA" id="ARBA00022692"/>
    </source>
</evidence>
<keyword evidence="3" id="KW-1133">Transmembrane helix</keyword>
<feature type="compositionally biased region" description="Polar residues" evidence="5">
    <location>
        <begin position="259"/>
        <end position="274"/>
    </location>
</feature>
<evidence type="ECO:0000256" key="3">
    <source>
        <dbReference type="ARBA" id="ARBA00022989"/>
    </source>
</evidence>
<dbReference type="PANTHER" id="PTHR30168:SF0">
    <property type="entry name" value="INNER MEMBRANE PROTEIN"/>
    <property type="match status" value="1"/>
</dbReference>
<keyword evidence="7" id="KW-1185">Reference proteome</keyword>
<evidence type="ECO:0000256" key="4">
    <source>
        <dbReference type="ARBA" id="ARBA00023136"/>
    </source>
</evidence>
<comment type="subcellular location">
    <subcellularLocation>
        <location evidence="1">Membrane</location>
        <topology evidence="1">Single-pass membrane protein</topology>
    </subcellularLocation>
</comment>
<proteinExistence type="predicted"/>
<dbReference type="GO" id="GO:0016020">
    <property type="term" value="C:membrane"/>
    <property type="evidence" value="ECO:0007669"/>
    <property type="project" value="UniProtKB-SubCell"/>
</dbReference>
<dbReference type="PANTHER" id="PTHR30168">
    <property type="entry name" value="PUTATIVE MEMBRANE PROTEIN YPFJ"/>
    <property type="match status" value="1"/>
</dbReference>
<protein>
    <recommendedName>
        <fullName evidence="8">Neutral zinc metallopeptidase</fullName>
    </recommendedName>
</protein>
<sequence>MSFNEGSQLDPTRVNDARGAGGGGGRPGLAIGGGVGGIIVLVLSIIFGPQALSGVVNGDPAQSTSEIQNTAGAEINSCTTGASANEREDCRILGTVQSLDSYWKDQGADSVRVQFQAPGVKIFSSGTNTACGSATSAVGPFYCPGDSTIYIDPSFFAELTRNYGADDGALAQEYVVAHEYGHHMQNLTGAIENSQRGSGSQGGSVRVELQADCYAGVWANHASSTTDASGNRLIKQLTEQDVDSALSAAAAVGDDHIQQKTTGRVSPESWSHGSSEQRKAWFMAGYESGDPGVCDTFQTDNLNTP</sequence>
<name>A0A496PKY6_9MICC</name>
<evidence type="ECO:0000256" key="1">
    <source>
        <dbReference type="ARBA" id="ARBA00004167"/>
    </source>
</evidence>
<evidence type="ECO:0008006" key="8">
    <source>
        <dbReference type="Google" id="ProtNLM"/>
    </source>
</evidence>